<dbReference type="OrthoDB" id="581550at2"/>
<organism evidence="2 3">
    <name type="scientific">Actinopolyspora erythraea</name>
    <dbReference type="NCBI Taxonomy" id="414996"/>
    <lineage>
        <taxon>Bacteria</taxon>
        <taxon>Bacillati</taxon>
        <taxon>Actinomycetota</taxon>
        <taxon>Actinomycetes</taxon>
        <taxon>Actinopolysporales</taxon>
        <taxon>Actinopolysporaceae</taxon>
        <taxon>Actinopolyspora</taxon>
    </lineage>
</organism>
<reference evidence="2 3" key="1">
    <citation type="submission" date="2017-08" db="EMBL/GenBank/DDBJ databases">
        <title>The complete genome sequence of moderately halophilic actinomycete Actinopolyspora erythraea YIM 90600, the producer of novel erythromycin, novel actinopolysporins A-C and tubercidin.</title>
        <authorList>
            <person name="Yin M."/>
            <person name="Tang S."/>
        </authorList>
    </citation>
    <scope>NUCLEOTIDE SEQUENCE [LARGE SCALE GENOMIC DNA]</scope>
    <source>
        <strain evidence="2 3">YIM 90600</strain>
    </source>
</reference>
<evidence type="ECO:0008006" key="4">
    <source>
        <dbReference type="Google" id="ProtNLM"/>
    </source>
</evidence>
<dbReference type="KEGG" id="aey:CDG81_09675"/>
<feature type="region of interest" description="Disordered" evidence="1">
    <location>
        <begin position="35"/>
        <end position="58"/>
    </location>
</feature>
<dbReference type="InterPro" id="IPR044925">
    <property type="entry name" value="His-Me_finger_sf"/>
</dbReference>
<accession>A0A223RRK1</accession>
<gene>
    <name evidence="2" type="ORF">CDG81_09675</name>
</gene>
<dbReference type="Proteomes" id="UP000215043">
    <property type="component" value="Chromosome"/>
</dbReference>
<dbReference type="AlphaFoldDB" id="A0A223RRK1"/>
<evidence type="ECO:0000256" key="1">
    <source>
        <dbReference type="SAM" id="MobiDB-lite"/>
    </source>
</evidence>
<dbReference type="InterPro" id="IPR004211">
    <property type="entry name" value="Endonuclease_7"/>
</dbReference>
<dbReference type="SUPFAM" id="SSF54060">
    <property type="entry name" value="His-Me finger endonucleases"/>
    <property type="match status" value="1"/>
</dbReference>
<sequence length="157" mass="18253">MGRPERPSNRKRSVGNVKKKCVDCVVEGVTTKRKVTPPGPRCDTHHRARKKQRKSQSFARRLEETYNITEEQYWEIYEYQGRRCYNCPNKGTYKRLSVDHDHACCPGRTSCGKCVRGLLCQPCNRYLGHIRDNPEALLNGVEYLNDPPARKVLKWDT</sequence>
<dbReference type="Pfam" id="PF02945">
    <property type="entry name" value="Endonuclease_7"/>
    <property type="match status" value="1"/>
</dbReference>
<name>A0A223RRK1_9ACTN</name>
<dbReference type="Gene3D" id="3.40.1800.10">
    <property type="entry name" value="His-Me finger endonucleases"/>
    <property type="match status" value="1"/>
</dbReference>
<dbReference type="InterPro" id="IPR038563">
    <property type="entry name" value="Endonuclease_7_sf"/>
</dbReference>
<evidence type="ECO:0000313" key="3">
    <source>
        <dbReference type="Proteomes" id="UP000215043"/>
    </source>
</evidence>
<dbReference type="EMBL" id="CP022752">
    <property type="protein sequence ID" value="ASU78503.1"/>
    <property type="molecule type" value="Genomic_DNA"/>
</dbReference>
<proteinExistence type="predicted"/>
<feature type="compositionally biased region" description="Basic residues" evidence="1">
    <location>
        <begin position="44"/>
        <end position="54"/>
    </location>
</feature>
<protein>
    <recommendedName>
        <fullName evidence="4">Endonuclease VII</fullName>
    </recommendedName>
</protein>
<evidence type="ECO:0000313" key="2">
    <source>
        <dbReference type="EMBL" id="ASU78503.1"/>
    </source>
</evidence>
<dbReference type="RefSeq" id="WP_084133928.1">
    <property type="nucleotide sequence ID" value="NZ_CP022752.1"/>
</dbReference>